<keyword evidence="8" id="KW-1185">Reference proteome</keyword>
<proteinExistence type="predicted"/>
<dbReference type="InterPro" id="IPR008271">
    <property type="entry name" value="Ser/Thr_kinase_AS"/>
</dbReference>
<sequence length="754" mass="83857">FLGICGKGVFGDWVRMASRFIGDYEVGEQIGAGSFSVVWHGWHKVDGTEVAIKEIVTERLSKKLQESLMYEIVILKQIDHPNIIRLHDIIKVSVSISLEKHLEEGVPDMVAELNSLFKAIENGAGVAVTFMQPESYAYAMLFLQEGFTHLRRPICNVYWIVTYAAVGLQILRKNNLIHRDLKPQNLLLSSKNDNAVLKIADFGFARSLEPRVLAETLCGSPLYMAPEIMQLQKYDAKADLWSVGAILFQLATGKTPFTGNNQMQLLRNIMKSTELHFPPHRKNLSSDCIDLCQKLLRANPVERLTFEEFFNHPFLSQGQPSELLRNVSSPIVRDGFPIAERNPVMNVEENSQKDLLPFSLDDDPSGHDGSLPFGRRRPPMNSSYGFSLDSKIDRKVVSNTSSNMDPTSKYGTILHAPEDTGFRLDSDTPLEGNVNKSFQYSGQRPMNIRSRVVDSWVLIDQDYSFVSRPSMDASSSSASASKLSHMPCKLESPHQAFASVNSTSSSSMPIVSLTGSRVGCIGALDSHSAAPSGTPHDIGDTFEQPITHCMARIRSLQRFASAIRELVNEKIAAGNQLEAFSIELVILAIWKQALHICHTQAMSTIEGSPAQEHGSPDVDNSPTPQDMSSLMEREFLLEIGNAEELSKVIEPGNSEMPDAMETIYQSALAWGRRGAVDEYMGDAENAAVYYSKAVQLLVFLLVEAPSLILIPPFSLTNSDRYRLQTYIDVLSNRQSRSRSQRMALLKCEDKKCTT</sequence>
<dbReference type="PANTHER" id="PTHR24348">
    <property type="entry name" value="SERINE/THREONINE-PROTEIN KINASE UNC-51-RELATED"/>
    <property type="match status" value="1"/>
</dbReference>
<dbReference type="Proteomes" id="UP000428333">
    <property type="component" value="Linkage Group LG07"/>
</dbReference>
<dbReference type="Pfam" id="PF24497">
    <property type="entry name" value="MIT_ATG1"/>
    <property type="match status" value="1"/>
</dbReference>
<dbReference type="GO" id="GO:0005524">
    <property type="term" value="F:ATP binding"/>
    <property type="evidence" value="ECO:0007669"/>
    <property type="project" value="UniProtKB-UniRule"/>
</dbReference>
<dbReference type="GO" id="GO:0010506">
    <property type="term" value="P:regulation of autophagy"/>
    <property type="evidence" value="ECO:0007669"/>
    <property type="project" value="InterPro"/>
</dbReference>
<dbReference type="Gene3D" id="3.30.200.20">
    <property type="entry name" value="Phosphorylase Kinase, domain 1"/>
    <property type="match status" value="1"/>
</dbReference>
<evidence type="ECO:0000256" key="3">
    <source>
        <dbReference type="ARBA" id="ARBA00022777"/>
    </source>
</evidence>
<dbReference type="InterPro" id="IPR056281">
    <property type="entry name" value="MIT_ATG1a/b/c"/>
</dbReference>
<dbReference type="PROSITE" id="PS00107">
    <property type="entry name" value="PROTEIN_KINASE_ATP"/>
    <property type="match status" value="1"/>
</dbReference>
<dbReference type="EMBL" id="QEFC01001834">
    <property type="protein sequence ID" value="KAE9455586.1"/>
    <property type="molecule type" value="Genomic_DNA"/>
</dbReference>
<evidence type="ECO:0000256" key="2">
    <source>
        <dbReference type="ARBA" id="ARBA00022741"/>
    </source>
</evidence>
<dbReference type="PANTHER" id="PTHR24348:SF68">
    <property type="entry name" value="SERINE_THREONINE-PROTEIN KINASE ATG1C"/>
    <property type="match status" value="1"/>
</dbReference>
<feature type="non-terminal residue" evidence="7">
    <location>
        <position position="1"/>
    </location>
</feature>
<dbReference type="InterPro" id="IPR045269">
    <property type="entry name" value="Atg1-like"/>
</dbReference>
<dbReference type="PROSITE" id="PS50011">
    <property type="entry name" value="PROTEIN_KINASE_DOM"/>
    <property type="match status" value="1"/>
</dbReference>
<protein>
    <recommendedName>
        <fullName evidence="6">Protein kinase domain-containing protein</fullName>
    </recommendedName>
</protein>
<dbReference type="Gene3D" id="1.10.510.10">
    <property type="entry name" value="Transferase(Phosphotransferase) domain 1"/>
    <property type="match status" value="1"/>
</dbReference>
<evidence type="ECO:0000313" key="8">
    <source>
        <dbReference type="Proteomes" id="UP000428333"/>
    </source>
</evidence>
<evidence type="ECO:0000259" key="6">
    <source>
        <dbReference type="PROSITE" id="PS50011"/>
    </source>
</evidence>
<organism evidence="7 8">
    <name type="scientific">Rhododendron williamsianum</name>
    <dbReference type="NCBI Taxonomy" id="262921"/>
    <lineage>
        <taxon>Eukaryota</taxon>
        <taxon>Viridiplantae</taxon>
        <taxon>Streptophyta</taxon>
        <taxon>Embryophyta</taxon>
        <taxon>Tracheophyta</taxon>
        <taxon>Spermatophyta</taxon>
        <taxon>Magnoliopsida</taxon>
        <taxon>eudicotyledons</taxon>
        <taxon>Gunneridae</taxon>
        <taxon>Pentapetalae</taxon>
        <taxon>asterids</taxon>
        <taxon>Ericales</taxon>
        <taxon>Ericaceae</taxon>
        <taxon>Ericoideae</taxon>
        <taxon>Rhodoreae</taxon>
        <taxon>Rhododendron</taxon>
    </lineage>
</organism>
<dbReference type="InterPro" id="IPR000719">
    <property type="entry name" value="Prot_kinase_dom"/>
</dbReference>
<dbReference type="InterPro" id="IPR011009">
    <property type="entry name" value="Kinase-like_dom_sf"/>
</dbReference>
<dbReference type="AlphaFoldDB" id="A0A6A4L5D9"/>
<dbReference type="SMART" id="SM00220">
    <property type="entry name" value="S_TKc"/>
    <property type="match status" value="1"/>
</dbReference>
<dbReference type="GO" id="GO:0005737">
    <property type="term" value="C:cytoplasm"/>
    <property type="evidence" value="ECO:0007669"/>
    <property type="project" value="TreeGrafter"/>
</dbReference>
<reference evidence="7 8" key="1">
    <citation type="journal article" date="2019" name="Genome Biol. Evol.">
        <title>The Rhododendron genome and chromosomal organization provide insight into shared whole-genome duplications across the heath family (Ericaceae).</title>
        <authorList>
            <person name="Soza V.L."/>
            <person name="Lindsley D."/>
            <person name="Waalkes A."/>
            <person name="Ramage E."/>
            <person name="Patwardhan R.P."/>
            <person name="Burton J.N."/>
            <person name="Adey A."/>
            <person name="Kumar A."/>
            <person name="Qiu R."/>
            <person name="Shendure J."/>
            <person name="Hall B."/>
        </authorList>
    </citation>
    <scope>NUCLEOTIDE SEQUENCE [LARGE SCALE GENOMIC DNA]</scope>
    <source>
        <strain evidence="7">RSF 1966-606</strain>
    </source>
</reference>
<dbReference type="OrthoDB" id="346907at2759"/>
<dbReference type="PROSITE" id="PS00108">
    <property type="entry name" value="PROTEIN_KINASE_ST"/>
    <property type="match status" value="1"/>
</dbReference>
<keyword evidence="4 5" id="KW-0067">ATP-binding</keyword>
<evidence type="ECO:0000256" key="4">
    <source>
        <dbReference type="ARBA" id="ARBA00022840"/>
    </source>
</evidence>
<keyword evidence="3" id="KW-0418">Kinase</keyword>
<keyword evidence="1" id="KW-0808">Transferase</keyword>
<evidence type="ECO:0000313" key="7">
    <source>
        <dbReference type="EMBL" id="KAE9455586.1"/>
    </source>
</evidence>
<dbReference type="InterPro" id="IPR017441">
    <property type="entry name" value="Protein_kinase_ATP_BS"/>
</dbReference>
<dbReference type="GO" id="GO:0004674">
    <property type="term" value="F:protein serine/threonine kinase activity"/>
    <property type="evidence" value="ECO:0007669"/>
    <property type="project" value="InterPro"/>
</dbReference>
<evidence type="ECO:0000256" key="5">
    <source>
        <dbReference type="PROSITE-ProRule" id="PRU10141"/>
    </source>
</evidence>
<comment type="caution">
    <text evidence="7">The sequence shown here is derived from an EMBL/GenBank/DDBJ whole genome shotgun (WGS) entry which is preliminary data.</text>
</comment>
<evidence type="ECO:0000256" key="1">
    <source>
        <dbReference type="ARBA" id="ARBA00022679"/>
    </source>
</evidence>
<gene>
    <name evidence="7" type="ORF">C3L33_12515</name>
</gene>
<accession>A0A6A4L5D9</accession>
<dbReference type="SUPFAM" id="SSF56112">
    <property type="entry name" value="Protein kinase-like (PK-like)"/>
    <property type="match status" value="1"/>
</dbReference>
<keyword evidence="2 5" id="KW-0547">Nucleotide-binding</keyword>
<feature type="domain" description="Protein kinase" evidence="6">
    <location>
        <begin position="24"/>
        <end position="315"/>
    </location>
</feature>
<name>A0A6A4L5D9_9ERIC</name>
<dbReference type="Pfam" id="PF00069">
    <property type="entry name" value="Pkinase"/>
    <property type="match status" value="1"/>
</dbReference>
<feature type="binding site" evidence="5">
    <location>
        <position position="53"/>
    </location>
    <ligand>
        <name>ATP</name>
        <dbReference type="ChEBI" id="CHEBI:30616"/>
    </ligand>
</feature>